<dbReference type="InterPro" id="IPR025326">
    <property type="entry name" value="DUF4232"/>
</dbReference>
<feature type="domain" description="DUF4232" evidence="3">
    <location>
        <begin position="65"/>
        <end position="193"/>
    </location>
</feature>
<feature type="region of interest" description="Disordered" evidence="1">
    <location>
        <begin position="186"/>
        <end position="237"/>
    </location>
</feature>
<evidence type="ECO:0000256" key="2">
    <source>
        <dbReference type="SAM" id="Phobius"/>
    </source>
</evidence>
<organism evidence="4 5">
    <name type="scientific">Myceligenerans xiligouense</name>
    <dbReference type="NCBI Taxonomy" id="253184"/>
    <lineage>
        <taxon>Bacteria</taxon>
        <taxon>Bacillati</taxon>
        <taxon>Actinomycetota</taxon>
        <taxon>Actinomycetes</taxon>
        <taxon>Micrococcales</taxon>
        <taxon>Promicromonosporaceae</taxon>
        <taxon>Myceligenerans</taxon>
    </lineage>
</organism>
<sequence>MRARESGPAGRRRRTVVVVVVVAVLAVAGGLVARAMWPEEPAPILSDAKVHPPAPADPDGAGRTCEADELDVRLAADRATVTTGQPVVFTVTLKNAGPTPCLVDGGDVNRPVTVWAGEAGPDAERVWSSRDCDDEGERMLLLGPGSVDTQEIRWSDVRSAPGCERVDEPIRPGIYSAQVTVADVGGASSQVVELVRPEPPRPSPSPSRKPSNKDEPSASPGASPSASPSPSPSDTNG</sequence>
<feature type="compositionally biased region" description="Low complexity" evidence="1">
    <location>
        <begin position="217"/>
        <end position="228"/>
    </location>
</feature>
<dbReference type="Pfam" id="PF14016">
    <property type="entry name" value="DUF4232"/>
    <property type="match status" value="1"/>
</dbReference>
<dbReference type="OrthoDB" id="5189092at2"/>
<gene>
    <name evidence="4" type="ORF">EDD34_3709</name>
</gene>
<keyword evidence="2" id="KW-0812">Transmembrane</keyword>
<protein>
    <submittedName>
        <fullName evidence="4">Putative repeat protein (TIGR01451 family)</fullName>
    </submittedName>
</protein>
<evidence type="ECO:0000259" key="3">
    <source>
        <dbReference type="Pfam" id="PF14016"/>
    </source>
</evidence>
<dbReference type="Proteomes" id="UP000280501">
    <property type="component" value="Unassembled WGS sequence"/>
</dbReference>
<keyword evidence="2" id="KW-1133">Transmembrane helix</keyword>
<feature type="region of interest" description="Disordered" evidence="1">
    <location>
        <begin position="45"/>
        <end position="64"/>
    </location>
</feature>
<comment type="caution">
    <text evidence="4">The sequence shown here is derived from an EMBL/GenBank/DDBJ whole genome shotgun (WGS) entry which is preliminary data.</text>
</comment>
<accession>A0A3N4YWJ5</accession>
<evidence type="ECO:0000313" key="5">
    <source>
        <dbReference type="Proteomes" id="UP000280501"/>
    </source>
</evidence>
<dbReference type="EMBL" id="RKQZ01000001">
    <property type="protein sequence ID" value="RPF23030.1"/>
    <property type="molecule type" value="Genomic_DNA"/>
</dbReference>
<keyword evidence="2" id="KW-0472">Membrane</keyword>
<dbReference type="RefSeq" id="WP_123815868.1">
    <property type="nucleotide sequence ID" value="NZ_RKQZ01000001.1"/>
</dbReference>
<keyword evidence="5" id="KW-1185">Reference proteome</keyword>
<reference evidence="4 5" key="1">
    <citation type="submission" date="2018-11" db="EMBL/GenBank/DDBJ databases">
        <title>Sequencing the genomes of 1000 actinobacteria strains.</title>
        <authorList>
            <person name="Klenk H.-P."/>
        </authorList>
    </citation>
    <scope>NUCLEOTIDE SEQUENCE [LARGE SCALE GENOMIC DNA]</scope>
    <source>
        <strain evidence="4 5">DSM 15700</strain>
    </source>
</reference>
<evidence type="ECO:0000256" key="1">
    <source>
        <dbReference type="SAM" id="MobiDB-lite"/>
    </source>
</evidence>
<feature type="transmembrane region" description="Helical" evidence="2">
    <location>
        <begin position="16"/>
        <end position="37"/>
    </location>
</feature>
<evidence type="ECO:0000313" key="4">
    <source>
        <dbReference type="EMBL" id="RPF23030.1"/>
    </source>
</evidence>
<proteinExistence type="predicted"/>
<name>A0A3N4YWJ5_9MICO</name>
<dbReference type="AlphaFoldDB" id="A0A3N4YWJ5"/>